<dbReference type="RefSeq" id="WP_393990818.1">
    <property type="nucleotide sequence ID" value="NZ_JBAFVH010000001.1"/>
</dbReference>
<reference evidence="1 2" key="1">
    <citation type="submission" date="2024-02" db="EMBL/GenBank/DDBJ databases">
        <title>Expansion and revision of Xanthobacter and proposal of Roseixanthobacter gen. nov.</title>
        <authorList>
            <person name="Soltysiak M.P.M."/>
            <person name="Jalihal A."/>
            <person name="Ory A."/>
            <person name="Chrisophersen C."/>
            <person name="Lee A.D."/>
            <person name="Boulton J."/>
            <person name="Springer M."/>
        </authorList>
    </citation>
    <scope>NUCLEOTIDE SEQUENCE [LARGE SCALE GENOMIC DNA]</scope>
    <source>
        <strain evidence="1 2">23A</strain>
    </source>
</reference>
<protein>
    <submittedName>
        <fullName evidence="1">Uncharacterized protein</fullName>
    </submittedName>
</protein>
<organism evidence="1 2">
    <name type="scientific">Xanthobacter oligotrophicus</name>
    <dbReference type="NCBI Taxonomy" id="2607286"/>
    <lineage>
        <taxon>Bacteria</taxon>
        <taxon>Pseudomonadati</taxon>
        <taxon>Pseudomonadota</taxon>
        <taxon>Alphaproteobacteria</taxon>
        <taxon>Hyphomicrobiales</taxon>
        <taxon>Xanthobacteraceae</taxon>
        <taxon>Xanthobacter</taxon>
    </lineage>
</organism>
<name>A0ABW6ZRJ4_9HYPH</name>
<evidence type="ECO:0000313" key="1">
    <source>
        <dbReference type="EMBL" id="MFG1370730.1"/>
    </source>
</evidence>
<dbReference type="EMBL" id="JBAFVH010000001">
    <property type="protein sequence ID" value="MFG1370730.1"/>
    <property type="molecule type" value="Genomic_DNA"/>
</dbReference>
<evidence type="ECO:0000313" key="2">
    <source>
        <dbReference type="Proteomes" id="UP001604002"/>
    </source>
</evidence>
<comment type="caution">
    <text evidence="1">The sequence shown here is derived from an EMBL/GenBank/DDBJ whole genome shotgun (WGS) entry which is preliminary data.</text>
</comment>
<keyword evidence="2" id="KW-1185">Reference proteome</keyword>
<accession>A0ABW6ZRJ4</accession>
<dbReference type="Proteomes" id="UP001604002">
    <property type="component" value="Unassembled WGS sequence"/>
</dbReference>
<gene>
    <name evidence="1" type="ORF">V5F32_00975</name>
</gene>
<sequence length="87" mass="9242">MALIIAYRPGVTGPSAIAKMVWSWSQALLQAALEGQRDAVHRIGSWLAATRAHPRCTPALARTIDRALDVAERRLAAPTLPTDGAAA</sequence>
<proteinExistence type="predicted"/>